<protein>
    <recommendedName>
        <fullName evidence="6">Bestrophin homolog</fullName>
    </recommendedName>
</protein>
<keyword evidence="6" id="KW-1003">Cell membrane</keyword>
<evidence type="ECO:0000256" key="3">
    <source>
        <dbReference type="ARBA" id="ARBA00022989"/>
    </source>
</evidence>
<dbReference type="InterPro" id="IPR021134">
    <property type="entry name" value="Bestrophin-like"/>
</dbReference>
<evidence type="ECO:0000256" key="1">
    <source>
        <dbReference type="ARBA" id="ARBA00004370"/>
    </source>
</evidence>
<dbReference type="EMBL" id="BTSY01000004">
    <property type="protein sequence ID" value="GMT24548.1"/>
    <property type="molecule type" value="Genomic_DNA"/>
</dbReference>
<dbReference type="GO" id="GO:0034707">
    <property type="term" value="C:chloride channel complex"/>
    <property type="evidence" value="ECO:0007669"/>
    <property type="project" value="UniProtKB-KW"/>
</dbReference>
<feature type="transmembrane region" description="Helical" evidence="6">
    <location>
        <begin position="169"/>
        <end position="193"/>
    </location>
</feature>
<dbReference type="PANTHER" id="PTHR10736:SF28">
    <property type="entry name" value="BESTROPHIN HOMOLOG 13"/>
    <property type="match status" value="1"/>
</dbReference>
<keyword evidence="3 6" id="KW-1133">Transmembrane helix</keyword>
<dbReference type="GO" id="GO:0005886">
    <property type="term" value="C:plasma membrane"/>
    <property type="evidence" value="ECO:0007669"/>
    <property type="project" value="UniProtKB-SubCell"/>
</dbReference>
<evidence type="ECO:0000256" key="6">
    <source>
        <dbReference type="RuleBase" id="RU363126"/>
    </source>
</evidence>
<dbReference type="AlphaFoldDB" id="A0AAV5W1H4"/>
<keyword evidence="2 6" id="KW-0812">Transmembrane</keyword>
<feature type="non-terminal residue" evidence="7">
    <location>
        <position position="1"/>
    </location>
</feature>
<evidence type="ECO:0000256" key="2">
    <source>
        <dbReference type="ARBA" id="ARBA00022692"/>
    </source>
</evidence>
<comment type="caution">
    <text evidence="7">The sequence shown here is derived from an EMBL/GenBank/DDBJ whole genome shotgun (WGS) entry which is preliminary data.</text>
</comment>
<comment type="subcellular location">
    <subcellularLocation>
        <location evidence="6">Cell membrane</location>
        <topology evidence="6">Multi-pass membrane protein</topology>
    </subcellularLocation>
    <subcellularLocation>
        <location evidence="1">Membrane</location>
    </subcellularLocation>
</comment>
<keyword evidence="6" id="KW-0868">Chloride</keyword>
<gene>
    <name evidence="7" type="ORF">PFISCL1PPCAC_15845</name>
</gene>
<name>A0AAV5W1H4_9BILA</name>
<evidence type="ECO:0000313" key="7">
    <source>
        <dbReference type="EMBL" id="GMT24548.1"/>
    </source>
</evidence>
<dbReference type="Proteomes" id="UP001432322">
    <property type="component" value="Unassembled WGS sequence"/>
</dbReference>
<accession>A0AAV5W1H4</accession>
<sequence length="366" mass="43079">AICKQFNEYTKLIPLTFLLGFYVSNVVSRWWRQFECLNWPEDLLSLLCIAVRGNDERSAQIRHRVARYINATYALAWRDISDKIRSIFPSIRDIVKSGLLTENEYRLLMELNEKEECPYTRWMTPLHWVQQIMAEEVTKNDMPVTFLTNFVSELKSFRTSFRRLFCHDWVCVPLVYTQVAAIATYGFFFFALFGRQSIGGSTVDTIFPIFTVVQFLFFVGWYKVGLDLMRPFGLDDDDIELSYILERNINVSFAIVNKLQMSDPPPFEEDRFYRTNARIHLQPVSSDKLKQKNRAPKLNTYDELIDLDNSQAAPQKDGITPKMGSFMDVAEMVIKEERRSRVQNGLNRWLPAWKEDIPKEKKVFYW</sequence>
<evidence type="ECO:0000256" key="4">
    <source>
        <dbReference type="ARBA" id="ARBA00023136"/>
    </source>
</evidence>
<keyword evidence="4 6" id="KW-0472">Membrane</keyword>
<keyword evidence="8" id="KW-1185">Reference proteome</keyword>
<comment type="similarity">
    <text evidence="5 6">Belongs to the anion channel-forming bestrophin (TC 1.A.46) family. Calcium-sensitive chloride channel subfamily.</text>
</comment>
<dbReference type="InterPro" id="IPR000615">
    <property type="entry name" value="Bestrophin"/>
</dbReference>
<reference evidence="7" key="1">
    <citation type="submission" date="2023-10" db="EMBL/GenBank/DDBJ databases">
        <title>Genome assembly of Pristionchus species.</title>
        <authorList>
            <person name="Yoshida K."/>
            <person name="Sommer R.J."/>
        </authorList>
    </citation>
    <scope>NUCLEOTIDE SEQUENCE</scope>
    <source>
        <strain evidence="7">RS5133</strain>
    </source>
</reference>
<evidence type="ECO:0000256" key="5">
    <source>
        <dbReference type="ARBA" id="ARBA00034769"/>
    </source>
</evidence>
<feature type="transmembrane region" description="Helical" evidence="6">
    <location>
        <begin position="205"/>
        <end position="222"/>
    </location>
</feature>
<proteinExistence type="inferred from homology"/>
<keyword evidence="6" id="KW-0869">Chloride channel</keyword>
<dbReference type="Pfam" id="PF01062">
    <property type="entry name" value="Bestrophin"/>
    <property type="match status" value="1"/>
</dbReference>
<keyword evidence="6" id="KW-0406">Ion transport</keyword>
<keyword evidence="6" id="KW-0407">Ion channel</keyword>
<keyword evidence="6" id="KW-0813">Transport</keyword>
<comment type="function">
    <text evidence="6">Forms chloride channels.</text>
</comment>
<dbReference type="PANTHER" id="PTHR10736">
    <property type="entry name" value="BESTROPHIN"/>
    <property type="match status" value="1"/>
</dbReference>
<dbReference type="GO" id="GO:0005254">
    <property type="term" value="F:chloride channel activity"/>
    <property type="evidence" value="ECO:0007669"/>
    <property type="project" value="UniProtKB-KW"/>
</dbReference>
<organism evidence="7 8">
    <name type="scientific">Pristionchus fissidentatus</name>
    <dbReference type="NCBI Taxonomy" id="1538716"/>
    <lineage>
        <taxon>Eukaryota</taxon>
        <taxon>Metazoa</taxon>
        <taxon>Ecdysozoa</taxon>
        <taxon>Nematoda</taxon>
        <taxon>Chromadorea</taxon>
        <taxon>Rhabditida</taxon>
        <taxon>Rhabditina</taxon>
        <taxon>Diplogasteromorpha</taxon>
        <taxon>Diplogasteroidea</taxon>
        <taxon>Neodiplogasteridae</taxon>
        <taxon>Pristionchus</taxon>
    </lineage>
</organism>
<evidence type="ECO:0000313" key="8">
    <source>
        <dbReference type="Proteomes" id="UP001432322"/>
    </source>
</evidence>